<evidence type="ECO:0000313" key="2">
    <source>
        <dbReference type="EMBL" id="PIO33740.1"/>
    </source>
</evidence>
<evidence type="ECO:0000256" key="1">
    <source>
        <dbReference type="SAM" id="MobiDB-lite"/>
    </source>
</evidence>
<organism evidence="2">
    <name type="scientific">Aquarana catesbeiana</name>
    <name type="common">American bullfrog</name>
    <name type="synonym">Rana catesbeiana</name>
    <dbReference type="NCBI Taxonomy" id="8400"/>
    <lineage>
        <taxon>Eukaryota</taxon>
        <taxon>Metazoa</taxon>
        <taxon>Chordata</taxon>
        <taxon>Craniata</taxon>
        <taxon>Vertebrata</taxon>
        <taxon>Euteleostomi</taxon>
        <taxon>Amphibia</taxon>
        <taxon>Batrachia</taxon>
        <taxon>Anura</taxon>
        <taxon>Neobatrachia</taxon>
        <taxon>Ranoidea</taxon>
        <taxon>Ranidae</taxon>
        <taxon>Aquarana</taxon>
    </lineage>
</organism>
<protein>
    <submittedName>
        <fullName evidence="2">Uncharacterized protein</fullName>
    </submittedName>
</protein>
<accession>A0A2G9S0V8</accession>
<reference evidence="2" key="1">
    <citation type="submission" date="2017-08" db="EMBL/GenBank/DDBJ databases">
        <title>Assembly of the North American Bullfrog Genome.</title>
        <authorList>
            <person name="Warren R.L."/>
            <person name="Vandervalk B.P."/>
            <person name="Kucuk E."/>
            <person name="Birol I."/>
            <person name="Helbing C."/>
            <person name="Pandoh P."/>
            <person name="Behsaz B."/>
            <person name="Mohamadi H."/>
            <person name="Chu J."/>
            <person name="Jackman S."/>
            <person name="Hammond S.A."/>
            <person name="Veldhoen N."/>
            <person name="Kirk H."/>
            <person name="Zhao Y."/>
            <person name="Coope R."/>
            <person name="Pleasance S."/>
            <person name="Moore R."/>
            <person name="Holt R."/>
        </authorList>
    </citation>
    <scope>NUCLEOTIDE SEQUENCE</scope>
    <source>
        <strain evidence="2">Bruno</strain>
        <tissue evidence="2">Liver</tissue>
    </source>
</reference>
<feature type="region of interest" description="Disordered" evidence="1">
    <location>
        <begin position="149"/>
        <end position="245"/>
    </location>
</feature>
<sequence>ASQKSSDEFTHHKRGHTQRPDLYPRGPGGTTDTRFPAVGNREQKQARLRTVEPVQPGLAMLVIFCVLNEEFQEVWKIVCFGKKGPGEEAARQAPMGGPNAYNNTALFEESGLIRITLGASTVSSVSSVRTARTHSSHRPYLRENIAARKGSAKDQGLLSHHSGPTDLDVAMFHRDAGGGQDSDSDSDLSLDEERSLSIPSSESEENVRPRGRFQRQFKRAAHSERLLTNPSSHSPKDMDGNDLMSYWPALGDTEVQANSLQKWGSERKLGLDISKDAANNNQPDLTSGDEHSLTSQRQRKEMTVIPESPTRESNRKEDTADGCVCKHEDTHLLAKVCSPLAGLRRDRAEIGQQSQHGACDIDGGIKTTEPRKWVTQIGNYRSIYDSAVKPSLRNIPFTRLSSGEEET</sequence>
<dbReference type="AlphaFoldDB" id="A0A2G9S0V8"/>
<proteinExistence type="predicted"/>
<dbReference type="EMBL" id="KV929202">
    <property type="protein sequence ID" value="PIO33740.1"/>
    <property type="molecule type" value="Genomic_DNA"/>
</dbReference>
<feature type="compositionally biased region" description="Basic and acidic residues" evidence="1">
    <location>
        <begin position="1"/>
        <end position="10"/>
    </location>
</feature>
<feature type="region of interest" description="Disordered" evidence="1">
    <location>
        <begin position="1"/>
        <end position="37"/>
    </location>
</feature>
<feature type="compositionally biased region" description="Basic residues" evidence="1">
    <location>
        <begin position="209"/>
        <end position="220"/>
    </location>
</feature>
<feature type="region of interest" description="Disordered" evidence="1">
    <location>
        <begin position="276"/>
        <end position="317"/>
    </location>
</feature>
<feature type="non-terminal residue" evidence="2">
    <location>
        <position position="1"/>
    </location>
</feature>
<gene>
    <name evidence="2" type="ORF">AB205_0088660</name>
</gene>
<name>A0A2G9S0V8_AQUCT</name>
<feature type="compositionally biased region" description="Basic and acidic residues" evidence="1">
    <location>
        <begin position="288"/>
        <end position="302"/>
    </location>
</feature>
<dbReference type="OrthoDB" id="26203at2759"/>